<name>A0ABZ0UUN6_9RICK</name>
<dbReference type="InterPro" id="IPR004099">
    <property type="entry name" value="Pyr_nucl-diS_OxRdtase_dimer"/>
</dbReference>
<evidence type="ECO:0000256" key="6">
    <source>
        <dbReference type="ARBA" id="ARBA00049187"/>
    </source>
</evidence>
<evidence type="ECO:0000259" key="9">
    <source>
        <dbReference type="Pfam" id="PF07992"/>
    </source>
</evidence>
<organism evidence="10 11">
    <name type="scientific">Candidatus Fokinia crypta</name>
    <dbReference type="NCBI Taxonomy" id="1920990"/>
    <lineage>
        <taxon>Bacteria</taxon>
        <taxon>Pseudomonadati</taxon>
        <taxon>Pseudomonadota</taxon>
        <taxon>Alphaproteobacteria</taxon>
        <taxon>Rickettsiales</taxon>
        <taxon>Candidatus Midichloriaceae</taxon>
        <taxon>Candidatus Fokinia</taxon>
    </lineage>
</organism>
<comment type="catalytic activity">
    <reaction evidence="6 7">
        <text>N(6)-[(R)-dihydrolipoyl]-L-lysyl-[protein] + NAD(+) = N(6)-[(R)-lipoyl]-L-lysyl-[protein] + NADH + H(+)</text>
        <dbReference type="Rhea" id="RHEA:15045"/>
        <dbReference type="Rhea" id="RHEA-COMP:10474"/>
        <dbReference type="Rhea" id="RHEA-COMP:10475"/>
        <dbReference type="ChEBI" id="CHEBI:15378"/>
        <dbReference type="ChEBI" id="CHEBI:57540"/>
        <dbReference type="ChEBI" id="CHEBI:57945"/>
        <dbReference type="ChEBI" id="CHEBI:83099"/>
        <dbReference type="ChEBI" id="CHEBI:83100"/>
        <dbReference type="EC" id="1.8.1.4"/>
    </reaction>
</comment>
<dbReference type="Gene3D" id="3.50.50.60">
    <property type="entry name" value="FAD/NAD(P)-binding domain"/>
    <property type="match status" value="2"/>
</dbReference>
<dbReference type="Pfam" id="PF02852">
    <property type="entry name" value="Pyr_redox_dim"/>
    <property type="match status" value="1"/>
</dbReference>
<evidence type="ECO:0000256" key="4">
    <source>
        <dbReference type="ARBA" id="ARBA00022827"/>
    </source>
</evidence>
<dbReference type="Gene3D" id="3.30.390.30">
    <property type="match status" value="1"/>
</dbReference>
<accession>A0ABZ0UUN6</accession>
<dbReference type="SUPFAM" id="SSF55424">
    <property type="entry name" value="FAD/NAD-linked reductases, dimerisation (C-terminal) domain"/>
    <property type="match status" value="1"/>
</dbReference>
<evidence type="ECO:0000256" key="1">
    <source>
        <dbReference type="ARBA" id="ARBA00007532"/>
    </source>
</evidence>
<dbReference type="NCBIfam" id="TIGR01350">
    <property type="entry name" value="lipoamide_DH"/>
    <property type="match status" value="1"/>
</dbReference>
<dbReference type="InterPro" id="IPR001100">
    <property type="entry name" value="Pyr_nuc-diS_OxRdtase"/>
</dbReference>
<dbReference type="PRINTS" id="PR00368">
    <property type="entry name" value="FADPNR"/>
</dbReference>
<comment type="similarity">
    <text evidence="1 7">Belongs to the class-I pyridine nucleotide-disulfide oxidoreductase family.</text>
</comment>
<dbReference type="SUPFAM" id="SSF51905">
    <property type="entry name" value="FAD/NAD(P)-binding domain"/>
    <property type="match status" value="1"/>
</dbReference>
<comment type="cofactor">
    <cofactor evidence="7">
        <name>FAD</name>
        <dbReference type="ChEBI" id="CHEBI:57692"/>
    </cofactor>
    <text evidence="7">Binds 1 FAD per subunit.</text>
</comment>
<keyword evidence="4 7" id="KW-0274">FAD</keyword>
<evidence type="ECO:0000256" key="2">
    <source>
        <dbReference type="ARBA" id="ARBA00012608"/>
    </source>
</evidence>
<evidence type="ECO:0000256" key="3">
    <source>
        <dbReference type="ARBA" id="ARBA00022630"/>
    </source>
</evidence>
<dbReference type="PANTHER" id="PTHR22912:SF151">
    <property type="entry name" value="DIHYDROLIPOYL DEHYDROGENASE, MITOCHONDRIAL"/>
    <property type="match status" value="1"/>
</dbReference>
<dbReference type="RefSeq" id="WP_323722441.1">
    <property type="nucleotide sequence ID" value="NZ_CP110343.1"/>
</dbReference>
<keyword evidence="11" id="KW-1185">Reference proteome</keyword>
<protein>
    <recommendedName>
        <fullName evidence="2 7">Dihydrolipoyl dehydrogenase</fullName>
        <ecNumber evidence="2 7">1.8.1.4</ecNumber>
    </recommendedName>
</protein>
<evidence type="ECO:0000259" key="8">
    <source>
        <dbReference type="Pfam" id="PF02852"/>
    </source>
</evidence>
<comment type="miscellaneous">
    <text evidence="7">The active site is a redox-active disulfide bond.</text>
</comment>
<dbReference type="PIRSF" id="PIRSF000350">
    <property type="entry name" value="Mercury_reductase_MerA"/>
    <property type="match status" value="1"/>
</dbReference>
<dbReference type="PANTHER" id="PTHR22912">
    <property type="entry name" value="DISULFIDE OXIDOREDUCTASE"/>
    <property type="match status" value="1"/>
</dbReference>
<dbReference type="InterPro" id="IPR023753">
    <property type="entry name" value="FAD/NAD-binding_dom"/>
</dbReference>
<dbReference type="EMBL" id="CP110343">
    <property type="protein sequence ID" value="WPX97790.1"/>
    <property type="molecule type" value="Genomic_DNA"/>
</dbReference>
<dbReference type="PRINTS" id="PR00411">
    <property type="entry name" value="PNDRDTASEI"/>
</dbReference>
<dbReference type="Pfam" id="PF07992">
    <property type="entry name" value="Pyr_redox_2"/>
    <property type="match status" value="1"/>
</dbReference>
<proteinExistence type="inferred from homology"/>
<evidence type="ECO:0000256" key="7">
    <source>
        <dbReference type="RuleBase" id="RU003692"/>
    </source>
</evidence>
<evidence type="ECO:0000313" key="11">
    <source>
        <dbReference type="Proteomes" id="UP001325140"/>
    </source>
</evidence>
<keyword evidence="3 7" id="KW-0285">Flavoprotein</keyword>
<dbReference type="Proteomes" id="UP001325140">
    <property type="component" value="Chromosome"/>
</dbReference>
<keyword evidence="7" id="KW-0676">Redox-active center</keyword>
<keyword evidence="5 7" id="KW-0520">NAD</keyword>
<dbReference type="InterPro" id="IPR050151">
    <property type="entry name" value="Class-I_Pyr_Nuc-Dis_Oxidored"/>
</dbReference>
<evidence type="ECO:0000256" key="5">
    <source>
        <dbReference type="ARBA" id="ARBA00023027"/>
    </source>
</evidence>
<reference evidence="10" key="1">
    <citation type="submission" date="2022-10" db="EMBL/GenBank/DDBJ databases">
        <title>Host association and intracellularity evolved multiple times independently in the Rickettsiales.</title>
        <authorList>
            <person name="Castelli M."/>
            <person name="Nardi T."/>
            <person name="Gammuto L."/>
            <person name="Bellinzona G."/>
            <person name="Sabaneyeva E."/>
            <person name="Potekhin A."/>
            <person name="Serra V."/>
            <person name="Petroni G."/>
            <person name="Sassera D."/>
        </authorList>
    </citation>
    <scope>NUCLEOTIDE SEQUENCE [LARGE SCALE GENOMIC DNA]</scope>
    <source>
        <strain evidence="10">US_Bl 11III1</strain>
    </source>
</reference>
<feature type="domain" description="FAD/NAD(P)-binding" evidence="9">
    <location>
        <begin position="5"/>
        <end position="334"/>
    </location>
</feature>
<dbReference type="EC" id="1.8.1.4" evidence="2 7"/>
<feature type="domain" description="Pyridine nucleotide-disulphide oxidoreductase dimerisation" evidence="8">
    <location>
        <begin position="353"/>
        <end position="458"/>
    </location>
</feature>
<evidence type="ECO:0000313" key="10">
    <source>
        <dbReference type="EMBL" id="WPX97790.1"/>
    </source>
</evidence>
<dbReference type="InterPro" id="IPR006258">
    <property type="entry name" value="Lipoamide_DH"/>
</dbReference>
<keyword evidence="7" id="KW-0560">Oxidoreductase</keyword>
<dbReference type="InterPro" id="IPR036188">
    <property type="entry name" value="FAD/NAD-bd_sf"/>
</dbReference>
<dbReference type="InterPro" id="IPR016156">
    <property type="entry name" value="FAD/NAD-linked_Rdtase_dimer_sf"/>
</dbReference>
<gene>
    <name evidence="10" type="ORF">Fokcrypt_00308</name>
</gene>
<sequence>MHIKYDLAVLGGGVGGYSASIEAAKLGKKVVCINAEERIGGTYVNHGCIPSKVFLNVTHDYYRSTHSNIHNGVQYNDVTFSMHDMCHHKNNITQSISEKIEYSFQKYGIDKITGLGSFIDKNTILVTNGKKVVAENIIIATGSKSREMHNIKMDGKSIMSSKEILNIKTVPKKIVVLGGGAIGAEIAIAFGRIGTEIIILEHGNHILNNMDDDVALVAQEQFKNIKKIKIFSNASITEINKQKTVSSVTNENFLTINYISSNNHGQITDVDILLVAVGRIPNTDGLELQNVQIQVDERGAIVVDNNMQTSIKNIYAIGDVVCGIMLAHKAAAEGRFVVNKMYNLNYKITYNAIPSVVYTQPEIASVGLSEKELKKHNLNYKAVKAHFKNNHRAILSCSDEGFIKILIGEDLKILGATIVGYNAGELIGEIILAIQNGIDINDMSLLIHSYPCMNEIIEDVMRTFKSESISL</sequence>